<dbReference type="InterPro" id="IPR036909">
    <property type="entry name" value="Cyt_c-like_dom_sf"/>
</dbReference>
<keyword evidence="4" id="KW-0249">Electron transport</keyword>
<dbReference type="EMBL" id="LXYT01000001">
    <property type="protein sequence ID" value="OLY44654.1"/>
    <property type="molecule type" value="Genomic_DNA"/>
</dbReference>
<evidence type="ECO:0000256" key="4">
    <source>
        <dbReference type="ARBA" id="ARBA00022982"/>
    </source>
</evidence>
<dbReference type="RefSeq" id="WP_075869755.1">
    <property type="nucleotide sequence ID" value="NZ_CALYQA010000005.1"/>
</dbReference>
<dbReference type="GO" id="GO:0020037">
    <property type="term" value="F:heme binding"/>
    <property type="evidence" value="ECO:0007669"/>
    <property type="project" value="InterPro"/>
</dbReference>
<evidence type="ECO:0000313" key="8">
    <source>
        <dbReference type="EMBL" id="OLY44654.1"/>
    </source>
</evidence>
<gene>
    <name evidence="8" type="ORF">PEB0149_021270</name>
</gene>
<organism evidence="8 9">
    <name type="scientific">Bartonella apis</name>
    <dbReference type="NCBI Taxonomy" id="1686310"/>
    <lineage>
        <taxon>Bacteria</taxon>
        <taxon>Pseudomonadati</taxon>
        <taxon>Pseudomonadota</taxon>
        <taxon>Alphaproteobacteria</taxon>
        <taxon>Hyphomicrobiales</taxon>
        <taxon>Bartonellaceae</taxon>
        <taxon>Bartonella</taxon>
    </lineage>
</organism>
<keyword evidence="9" id="KW-1185">Reference proteome</keyword>
<evidence type="ECO:0000256" key="1">
    <source>
        <dbReference type="ARBA" id="ARBA00022448"/>
    </source>
</evidence>
<dbReference type="AlphaFoldDB" id="A0A1R0FCJ7"/>
<proteinExistence type="predicted"/>
<dbReference type="InterPro" id="IPR009056">
    <property type="entry name" value="Cyt_c-like_dom"/>
</dbReference>
<dbReference type="Proteomes" id="UP000187344">
    <property type="component" value="Unassembled WGS sequence"/>
</dbReference>
<dbReference type="Pfam" id="PF00034">
    <property type="entry name" value="Cytochrom_C"/>
    <property type="match status" value="1"/>
</dbReference>
<keyword evidence="1" id="KW-0813">Transport</keyword>
<keyword evidence="5 6" id="KW-0408">Iron</keyword>
<dbReference type="Gene3D" id="1.10.760.10">
    <property type="entry name" value="Cytochrome c-like domain"/>
    <property type="match status" value="1"/>
</dbReference>
<evidence type="ECO:0000259" key="7">
    <source>
        <dbReference type="PROSITE" id="PS51007"/>
    </source>
</evidence>
<dbReference type="SUPFAM" id="SSF46626">
    <property type="entry name" value="Cytochrome c"/>
    <property type="match status" value="1"/>
</dbReference>
<evidence type="ECO:0000256" key="6">
    <source>
        <dbReference type="PROSITE-ProRule" id="PRU00433"/>
    </source>
</evidence>
<accession>A0A1R0FCJ7</accession>
<dbReference type="GO" id="GO:0009055">
    <property type="term" value="F:electron transfer activity"/>
    <property type="evidence" value="ECO:0007669"/>
    <property type="project" value="InterPro"/>
</dbReference>
<keyword evidence="3 6" id="KW-0479">Metal-binding</keyword>
<dbReference type="InterPro" id="IPR002327">
    <property type="entry name" value="Cyt_c_1A/1B"/>
</dbReference>
<evidence type="ECO:0000256" key="3">
    <source>
        <dbReference type="ARBA" id="ARBA00022723"/>
    </source>
</evidence>
<dbReference type="OrthoDB" id="9805828at2"/>
<dbReference type="PANTHER" id="PTHR11961">
    <property type="entry name" value="CYTOCHROME C"/>
    <property type="match status" value="1"/>
</dbReference>
<dbReference type="PROSITE" id="PS51007">
    <property type="entry name" value="CYTC"/>
    <property type="match status" value="1"/>
</dbReference>
<evidence type="ECO:0000256" key="2">
    <source>
        <dbReference type="ARBA" id="ARBA00022617"/>
    </source>
</evidence>
<comment type="caution">
    <text evidence="8">The sequence shown here is derived from an EMBL/GenBank/DDBJ whole genome shotgun (WGS) entry which is preliminary data.</text>
</comment>
<dbReference type="PRINTS" id="PR00604">
    <property type="entry name" value="CYTCHRMECIAB"/>
</dbReference>
<sequence length="181" mass="20029">MKVSTVNDLIAACLLWAVFLFVIVYGSDLVYDHQQPAKIVYSINGEEAPVTEKVEPKQQISLATRLQQADIENGRKVFGQCGLCHTPAKNGPARVGPPLYGIVGRPFASVSEYTYSRAMRAENGKTWDFATLDAYLASPRKYIPGTAMAFNGVKNEKDRADLILYLRSLSDEPVELPYLTP</sequence>
<dbReference type="GO" id="GO:0046872">
    <property type="term" value="F:metal ion binding"/>
    <property type="evidence" value="ECO:0007669"/>
    <property type="project" value="UniProtKB-KW"/>
</dbReference>
<protein>
    <submittedName>
        <fullName evidence="8">Cytochrome c</fullName>
    </submittedName>
</protein>
<evidence type="ECO:0000313" key="9">
    <source>
        <dbReference type="Proteomes" id="UP000187344"/>
    </source>
</evidence>
<evidence type="ECO:0000256" key="5">
    <source>
        <dbReference type="ARBA" id="ARBA00023004"/>
    </source>
</evidence>
<keyword evidence="2 6" id="KW-0349">Heme</keyword>
<reference evidence="8 9" key="1">
    <citation type="submission" date="2016-12" db="EMBL/GenBank/DDBJ databases">
        <title>Comparative genomics of Bartonella apis.</title>
        <authorList>
            <person name="Engel P."/>
        </authorList>
    </citation>
    <scope>NUCLEOTIDE SEQUENCE [LARGE SCALE GENOMIC DNA]</scope>
    <source>
        <strain evidence="8 9">PEB0149</strain>
    </source>
</reference>
<feature type="domain" description="Cytochrome c" evidence="7">
    <location>
        <begin position="69"/>
        <end position="170"/>
    </location>
</feature>
<name>A0A1R0FCJ7_9HYPH</name>